<dbReference type="EMBL" id="UINC01000011">
    <property type="protein sequence ID" value="SUZ47332.1"/>
    <property type="molecule type" value="Genomic_DNA"/>
</dbReference>
<feature type="compositionally biased region" description="Polar residues" evidence="1">
    <location>
        <begin position="23"/>
        <end position="34"/>
    </location>
</feature>
<evidence type="ECO:0000256" key="1">
    <source>
        <dbReference type="SAM" id="MobiDB-lite"/>
    </source>
</evidence>
<gene>
    <name evidence="2" type="ORF">METZ01_LOCUS186</name>
</gene>
<feature type="region of interest" description="Disordered" evidence="1">
    <location>
        <begin position="1"/>
        <end position="48"/>
    </location>
</feature>
<name>A0A381MYB6_9ZZZZ</name>
<proteinExistence type="predicted"/>
<protein>
    <submittedName>
        <fullName evidence="2">Uncharacterized protein</fullName>
    </submittedName>
</protein>
<evidence type="ECO:0000313" key="2">
    <source>
        <dbReference type="EMBL" id="SUZ47332.1"/>
    </source>
</evidence>
<reference evidence="2" key="1">
    <citation type="submission" date="2018-05" db="EMBL/GenBank/DDBJ databases">
        <authorList>
            <person name="Lanie J.A."/>
            <person name="Ng W.-L."/>
            <person name="Kazmierczak K.M."/>
            <person name="Andrzejewski T.M."/>
            <person name="Davidsen T.M."/>
            <person name="Wayne K.J."/>
            <person name="Tettelin H."/>
            <person name="Glass J.I."/>
            <person name="Rusch D."/>
            <person name="Podicherti R."/>
            <person name="Tsui H.-C.T."/>
            <person name="Winkler M.E."/>
        </authorList>
    </citation>
    <scope>NUCLEOTIDE SEQUENCE</scope>
</reference>
<dbReference type="AlphaFoldDB" id="A0A381MYB6"/>
<sequence length="48" mass="5568">MAFELNETADEKDDFDTGRTDPSLPSQTDTQTQRRPVRYEISVEDQHP</sequence>
<accession>A0A381MYB6</accession>
<organism evidence="2">
    <name type="scientific">marine metagenome</name>
    <dbReference type="NCBI Taxonomy" id="408172"/>
    <lineage>
        <taxon>unclassified sequences</taxon>
        <taxon>metagenomes</taxon>
        <taxon>ecological metagenomes</taxon>
    </lineage>
</organism>